<keyword evidence="6" id="KW-1133">Transmembrane helix</keyword>
<evidence type="ECO:0000256" key="6">
    <source>
        <dbReference type="RuleBase" id="RU362042"/>
    </source>
</evidence>
<evidence type="ECO:0000313" key="8">
    <source>
        <dbReference type="EMBL" id="MCL6682999.1"/>
    </source>
</evidence>
<dbReference type="PANTHER" id="PTHR43390">
    <property type="entry name" value="SIGNAL PEPTIDASE I"/>
    <property type="match status" value="1"/>
</dbReference>
<keyword evidence="6" id="KW-0645">Protease</keyword>
<comment type="catalytic activity">
    <reaction evidence="1 6">
        <text>Cleavage of hydrophobic, N-terminal signal or leader sequences from secreted and periplasmic proteins.</text>
        <dbReference type="EC" id="3.4.21.89"/>
    </reaction>
</comment>
<dbReference type="InterPro" id="IPR036286">
    <property type="entry name" value="LexA/Signal_pep-like_sf"/>
</dbReference>
<dbReference type="EMBL" id="JAMGBD010000001">
    <property type="protein sequence ID" value="MCL6682999.1"/>
    <property type="molecule type" value="Genomic_DNA"/>
</dbReference>
<gene>
    <name evidence="8" type="primary">lepB</name>
    <name evidence="8" type="ORF">LZ536_03650</name>
</gene>
<dbReference type="InterPro" id="IPR000223">
    <property type="entry name" value="Pept_S26A_signal_pept_1"/>
</dbReference>
<evidence type="ECO:0000256" key="3">
    <source>
        <dbReference type="ARBA" id="ARBA00013208"/>
    </source>
</evidence>
<comment type="similarity">
    <text evidence="2 6">Belongs to the peptidase S26 family.</text>
</comment>
<evidence type="ECO:0000256" key="1">
    <source>
        <dbReference type="ARBA" id="ARBA00000677"/>
    </source>
</evidence>
<reference evidence="8" key="1">
    <citation type="submission" date="2022-05" db="EMBL/GenBank/DDBJ databases">
        <authorList>
            <person name="Jo J.-H."/>
            <person name="Im W.-T."/>
        </authorList>
    </citation>
    <scope>NUCLEOTIDE SEQUENCE</scope>
    <source>
        <strain evidence="8">SE158</strain>
    </source>
</reference>
<dbReference type="NCBIfam" id="TIGR02227">
    <property type="entry name" value="sigpep_I_bact"/>
    <property type="match status" value="1"/>
</dbReference>
<comment type="subcellular location">
    <subcellularLocation>
        <location evidence="6">Membrane</location>
        <topology evidence="6">Single-pass type II membrane protein</topology>
    </subcellularLocation>
</comment>
<accession>A0ABT0RK34</accession>
<comment type="caution">
    <text evidence="8">The sequence shown here is derived from an EMBL/GenBank/DDBJ whole genome shotgun (WGS) entry which is preliminary data.</text>
</comment>
<name>A0ABT0RK34_9SPHN</name>
<feature type="domain" description="Peptidase S26" evidence="7">
    <location>
        <begin position="21"/>
        <end position="247"/>
    </location>
</feature>
<dbReference type="GO" id="GO:0009003">
    <property type="term" value="F:signal peptidase activity"/>
    <property type="evidence" value="ECO:0007669"/>
    <property type="project" value="UniProtKB-EC"/>
</dbReference>
<dbReference type="PROSITE" id="PS00760">
    <property type="entry name" value="SPASE_I_2"/>
    <property type="match status" value="1"/>
</dbReference>
<dbReference type="PANTHER" id="PTHR43390:SF1">
    <property type="entry name" value="CHLOROPLAST PROCESSING PEPTIDASE"/>
    <property type="match status" value="1"/>
</dbReference>
<feature type="transmembrane region" description="Helical" evidence="6">
    <location>
        <begin position="21"/>
        <end position="44"/>
    </location>
</feature>
<evidence type="ECO:0000256" key="4">
    <source>
        <dbReference type="ARBA" id="ARBA00019232"/>
    </source>
</evidence>
<keyword evidence="5 6" id="KW-0378">Hydrolase</keyword>
<dbReference type="Pfam" id="PF10502">
    <property type="entry name" value="Peptidase_S26"/>
    <property type="match status" value="1"/>
</dbReference>
<evidence type="ECO:0000256" key="2">
    <source>
        <dbReference type="ARBA" id="ARBA00009370"/>
    </source>
</evidence>
<keyword evidence="6" id="KW-0812">Transmembrane</keyword>
<dbReference type="PRINTS" id="PR00727">
    <property type="entry name" value="LEADERPTASE"/>
</dbReference>
<organism evidence="8 9">
    <name type="scientific">Sphingomonas alba</name>
    <dbReference type="NCBI Taxonomy" id="2908208"/>
    <lineage>
        <taxon>Bacteria</taxon>
        <taxon>Pseudomonadati</taxon>
        <taxon>Pseudomonadota</taxon>
        <taxon>Alphaproteobacteria</taxon>
        <taxon>Sphingomonadales</taxon>
        <taxon>Sphingomonadaceae</taxon>
        <taxon>Sphingomonas</taxon>
    </lineage>
</organism>
<protein>
    <recommendedName>
        <fullName evidence="4 6">Signal peptidase I</fullName>
        <ecNumber evidence="3 6">3.4.21.89</ecNumber>
    </recommendedName>
</protein>
<dbReference type="Gene3D" id="2.10.109.10">
    <property type="entry name" value="Umud Fragment, subunit A"/>
    <property type="match status" value="1"/>
</dbReference>
<evidence type="ECO:0000259" key="7">
    <source>
        <dbReference type="Pfam" id="PF10502"/>
    </source>
</evidence>
<dbReference type="Proteomes" id="UP001165363">
    <property type="component" value="Unassembled WGS sequence"/>
</dbReference>
<keyword evidence="9" id="KW-1185">Reference proteome</keyword>
<sequence length="276" mass="30779">MSYAVTETDRASAKRGLWPQIRFYVLLAIGAWILRSLIIAPFSIPSGSMLPTMAIGDYLFVTKWPYGYSKYSFPFQFPAFKGRIFAGMPKRGDVVVFSRPGSDEDWVKRVIGLPGDTIAVDDGQLVINGQRIPKESEDMIGVPVSPNSPCRVAQGAEAQVVEAGGETLCRYPVYRERLPDGRNWLVIDQVDDPRGDHFGPVKVRAGHVFLMGDNRDDSLDSRYQPYEGGLGPVPIDHIVGRAGFAFWSTDGSASYWLPWTWFTALRPERIGKGYRP</sequence>
<dbReference type="InterPro" id="IPR019757">
    <property type="entry name" value="Pept_S26A_signal_pept_1_Lys-AS"/>
</dbReference>
<evidence type="ECO:0000256" key="5">
    <source>
        <dbReference type="ARBA" id="ARBA00022801"/>
    </source>
</evidence>
<dbReference type="RefSeq" id="WP_249846933.1">
    <property type="nucleotide sequence ID" value="NZ_JAMGBD010000001.1"/>
</dbReference>
<keyword evidence="6" id="KW-0472">Membrane</keyword>
<dbReference type="CDD" id="cd06530">
    <property type="entry name" value="S26_SPase_I"/>
    <property type="match status" value="1"/>
</dbReference>
<dbReference type="InterPro" id="IPR019533">
    <property type="entry name" value="Peptidase_S26"/>
</dbReference>
<dbReference type="EC" id="3.4.21.89" evidence="3 6"/>
<evidence type="ECO:0000313" key="9">
    <source>
        <dbReference type="Proteomes" id="UP001165363"/>
    </source>
</evidence>
<proteinExistence type="inferred from homology"/>
<dbReference type="SUPFAM" id="SSF51306">
    <property type="entry name" value="LexA/Signal peptidase"/>
    <property type="match status" value="1"/>
</dbReference>